<proteinExistence type="predicted"/>
<keyword evidence="2" id="KW-1185">Reference proteome</keyword>
<organism evidence="1 2">
    <name type="scientific">Frondihabitans australicus</name>
    <dbReference type="NCBI Taxonomy" id="386892"/>
    <lineage>
        <taxon>Bacteria</taxon>
        <taxon>Bacillati</taxon>
        <taxon>Actinomycetota</taxon>
        <taxon>Actinomycetes</taxon>
        <taxon>Micrococcales</taxon>
        <taxon>Microbacteriaceae</taxon>
        <taxon>Frondihabitans</taxon>
    </lineage>
</organism>
<comment type="caution">
    <text evidence="1">The sequence shown here is derived from an EMBL/GenBank/DDBJ whole genome shotgun (WGS) entry which is preliminary data.</text>
</comment>
<dbReference type="OrthoDB" id="3620697at2"/>
<dbReference type="EMBL" id="RBKS01000001">
    <property type="protein sequence ID" value="RKR74413.1"/>
    <property type="molecule type" value="Genomic_DNA"/>
</dbReference>
<dbReference type="RefSeq" id="WP_121369161.1">
    <property type="nucleotide sequence ID" value="NZ_RBKS01000001.1"/>
</dbReference>
<name>A0A495IEJ9_9MICO</name>
<sequence length="176" mass="18654">MAASHATVVAVVGDASADVIEGLSALRGVDALQLGEPDADGARRISASQGPYVVHDSDPLGHVAHAWVEFFDDRSTGGALDVEVAQAVSAFAAGERVMPDYYVVLEPESLEPTWRHWWFGALATMAPRRVLPQPAAAGSVRKLLRQLPTGPGWAAPDQWLPKLAFTVPDGRGLLAP</sequence>
<evidence type="ECO:0000313" key="1">
    <source>
        <dbReference type="EMBL" id="RKR74413.1"/>
    </source>
</evidence>
<dbReference type="Proteomes" id="UP000280008">
    <property type="component" value="Unassembled WGS sequence"/>
</dbReference>
<accession>A0A495IEJ9</accession>
<dbReference type="AlphaFoldDB" id="A0A495IEJ9"/>
<reference evidence="1 2" key="1">
    <citation type="submission" date="2018-10" db="EMBL/GenBank/DDBJ databases">
        <title>Sequencing the genomes of 1000 actinobacteria strains.</title>
        <authorList>
            <person name="Klenk H.-P."/>
        </authorList>
    </citation>
    <scope>NUCLEOTIDE SEQUENCE [LARGE SCALE GENOMIC DNA]</scope>
    <source>
        <strain evidence="1 2">DSM 17894</strain>
    </source>
</reference>
<protein>
    <submittedName>
        <fullName evidence="1">Uncharacterized protein</fullName>
    </submittedName>
</protein>
<gene>
    <name evidence="1" type="ORF">C8E83_1525</name>
</gene>
<evidence type="ECO:0000313" key="2">
    <source>
        <dbReference type="Proteomes" id="UP000280008"/>
    </source>
</evidence>